<dbReference type="SUPFAM" id="SSF74653">
    <property type="entry name" value="TolA/TonB C-terminal domain"/>
    <property type="match status" value="1"/>
</dbReference>
<dbReference type="Gene3D" id="3.30.1150.10">
    <property type="match status" value="1"/>
</dbReference>
<dbReference type="OrthoDB" id="8456255at2"/>
<comment type="caution">
    <text evidence="3">The sequence shown here is derived from an EMBL/GenBank/DDBJ whole genome shotgun (WGS) entry which is preliminary data.</text>
</comment>
<dbReference type="AlphaFoldDB" id="A0A2U1SVM7"/>
<name>A0A2U1SVM7_METSR</name>
<feature type="region of interest" description="Disordered" evidence="1">
    <location>
        <begin position="41"/>
        <end position="91"/>
    </location>
</feature>
<evidence type="ECO:0000256" key="1">
    <source>
        <dbReference type="SAM" id="MobiDB-lite"/>
    </source>
</evidence>
<keyword evidence="2" id="KW-0732">Signal</keyword>
<protein>
    <submittedName>
        <fullName evidence="3">Energy transducer TonB</fullName>
    </submittedName>
</protein>
<sequence>MRLISYAIAATLVSTAVLAVENEAAAPATIAPVASDHAVEAKPEASSAETSAPKAGNAEAVSVKETSAKAKDKSKDKDKDKKQAEKAKPAVSRQAYVKLLAAEIKRHAPKSSEAQTGSIHVAFTIGAAGRVVSHKVQSASNPALEPVVTHILAAVRTVPPPGGSFSAVQEFNFH</sequence>
<organism evidence="3 4">
    <name type="scientific">Methylosinus sporium</name>
    <dbReference type="NCBI Taxonomy" id="428"/>
    <lineage>
        <taxon>Bacteria</taxon>
        <taxon>Pseudomonadati</taxon>
        <taxon>Pseudomonadota</taxon>
        <taxon>Alphaproteobacteria</taxon>
        <taxon>Hyphomicrobiales</taxon>
        <taxon>Methylocystaceae</taxon>
        <taxon>Methylosinus</taxon>
    </lineage>
</organism>
<keyword evidence="4" id="KW-1185">Reference proteome</keyword>
<evidence type="ECO:0000313" key="3">
    <source>
        <dbReference type="EMBL" id="PWB95658.1"/>
    </source>
</evidence>
<dbReference type="RefSeq" id="WP_108915338.1">
    <property type="nucleotide sequence ID" value="NZ_BGJY01000001.1"/>
</dbReference>
<gene>
    <name evidence="3" type="ORF">C5689_00640</name>
</gene>
<feature type="signal peptide" evidence="2">
    <location>
        <begin position="1"/>
        <end position="19"/>
    </location>
</feature>
<evidence type="ECO:0000313" key="4">
    <source>
        <dbReference type="Proteomes" id="UP000245137"/>
    </source>
</evidence>
<accession>A0A2U1SVM7</accession>
<feature type="compositionally biased region" description="Basic and acidic residues" evidence="1">
    <location>
        <begin position="66"/>
        <end position="88"/>
    </location>
</feature>
<dbReference type="Proteomes" id="UP000245137">
    <property type="component" value="Unassembled WGS sequence"/>
</dbReference>
<evidence type="ECO:0000256" key="2">
    <source>
        <dbReference type="SAM" id="SignalP"/>
    </source>
</evidence>
<reference evidence="3 4" key="1">
    <citation type="journal article" date="2018" name="Appl. Microbiol. Biotechnol.">
        <title>Co-cultivation of the strictly anaerobic methanogen Methanosarcina barkeri with aerobic methanotrophs in an oxygen-limited membrane bioreactor.</title>
        <authorList>
            <person name="In 't Zandt M.H."/>
            <person name="van den Bosch T.J.M."/>
            <person name="Rijkers R."/>
            <person name="van Kessel M.A.H.J."/>
            <person name="Jetten M.S.M."/>
            <person name="Welte C.U."/>
        </authorList>
    </citation>
    <scope>NUCLEOTIDE SEQUENCE [LARGE SCALE GENOMIC DNA]</scope>
    <source>
        <strain evidence="3 4">DSM 17706</strain>
    </source>
</reference>
<proteinExistence type="predicted"/>
<dbReference type="EMBL" id="PUIV01000001">
    <property type="protein sequence ID" value="PWB95658.1"/>
    <property type="molecule type" value="Genomic_DNA"/>
</dbReference>
<feature type="chain" id="PRO_5015744812" evidence="2">
    <location>
        <begin position="20"/>
        <end position="174"/>
    </location>
</feature>